<protein>
    <submittedName>
        <fullName evidence="2">Uncharacterized protein</fullName>
    </submittedName>
</protein>
<organism evidence="2 3">
    <name type="scientific">Trichoderma asperellum (strain ATCC 204424 / CBS 433.97 / NBRC 101777)</name>
    <dbReference type="NCBI Taxonomy" id="1042311"/>
    <lineage>
        <taxon>Eukaryota</taxon>
        <taxon>Fungi</taxon>
        <taxon>Dikarya</taxon>
        <taxon>Ascomycota</taxon>
        <taxon>Pezizomycotina</taxon>
        <taxon>Sordariomycetes</taxon>
        <taxon>Hypocreomycetidae</taxon>
        <taxon>Hypocreales</taxon>
        <taxon>Hypocreaceae</taxon>
        <taxon>Trichoderma</taxon>
    </lineage>
</organism>
<name>A0A2T3Z232_TRIA4</name>
<gene>
    <name evidence="2" type="ORF">M441DRAFT_240223</name>
</gene>
<dbReference type="Proteomes" id="UP000240493">
    <property type="component" value="Unassembled WGS sequence"/>
</dbReference>
<reference evidence="2 3" key="1">
    <citation type="submission" date="2016-07" db="EMBL/GenBank/DDBJ databases">
        <title>Multiple horizontal gene transfer events from other fungi enriched the ability of initially mycotrophic Trichoderma (Ascomycota) to feed on dead plant biomass.</title>
        <authorList>
            <consortium name="DOE Joint Genome Institute"/>
            <person name="Aerts A."/>
            <person name="Atanasova L."/>
            <person name="Chenthamara K."/>
            <person name="Zhang J."/>
            <person name="Grujic M."/>
            <person name="Henrissat B."/>
            <person name="Kuo A."/>
            <person name="Salamov A."/>
            <person name="Lipzen A."/>
            <person name="Labutti K."/>
            <person name="Barry K."/>
            <person name="Miao Y."/>
            <person name="Rahimi M.J."/>
            <person name="Shen Q."/>
            <person name="Grigoriev I.V."/>
            <person name="Kubicek C.P."/>
            <person name="Druzhinina I.S."/>
        </authorList>
    </citation>
    <scope>NUCLEOTIDE SEQUENCE [LARGE SCALE GENOMIC DNA]</scope>
    <source>
        <strain evidence="2 3">CBS 433.97</strain>
    </source>
</reference>
<proteinExistence type="predicted"/>
<sequence length="85" mass="9370">MVNICTAPRRVMYVQCWASAHTLAAGSGNVLSSCLTLFSFQVLSVLAENPVPRSVRIGRLSYFVLLLSTICFAQPYLPLVDQRHA</sequence>
<feature type="transmembrane region" description="Helical" evidence="1">
    <location>
        <begin position="30"/>
        <end position="48"/>
    </location>
</feature>
<accession>A0A2T3Z232</accession>
<dbReference type="AlphaFoldDB" id="A0A2T3Z232"/>
<evidence type="ECO:0000256" key="1">
    <source>
        <dbReference type="SAM" id="Phobius"/>
    </source>
</evidence>
<feature type="transmembrane region" description="Helical" evidence="1">
    <location>
        <begin position="60"/>
        <end position="77"/>
    </location>
</feature>
<keyword evidence="3" id="KW-1185">Reference proteome</keyword>
<evidence type="ECO:0000313" key="3">
    <source>
        <dbReference type="Proteomes" id="UP000240493"/>
    </source>
</evidence>
<keyword evidence="1" id="KW-0472">Membrane</keyword>
<evidence type="ECO:0000313" key="2">
    <source>
        <dbReference type="EMBL" id="PTB38865.1"/>
    </source>
</evidence>
<keyword evidence="1" id="KW-0812">Transmembrane</keyword>
<dbReference type="EMBL" id="KZ679265">
    <property type="protein sequence ID" value="PTB38865.1"/>
    <property type="molecule type" value="Genomic_DNA"/>
</dbReference>
<keyword evidence="1" id="KW-1133">Transmembrane helix</keyword>